<keyword evidence="7 10" id="KW-0560">Oxidoreductase</keyword>
<dbReference type="PANTHER" id="PTHR43765">
    <property type="entry name" value="2-DEHYDROPANTOATE 2-REDUCTASE-RELATED"/>
    <property type="match status" value="1"/>
</dbReference>
<comment type="pathway">
    <text evidence="1 10">Cofactor biosynthesis; (R)-pantothenate biosynthesis; (R)-pantoate from 3-methyl-2-oxobutanoate: step 2/2.</text>
</comment>
<evidence type="ECO:0000256" key="3">
    <source>
        <dbReference type="ARBA" id="ARBA00013014"/>
    </source>
</evidence>
<feature type="domain" description="Ketopantoate reductase C-terminal" evidence="12">
    <location>
        <begin position="168"/>
        <end position="288"/>
    </location>
</feature>
<dbReference type="InterPro" id="IPR003710">
    <property type="entry name" value="ApbA"/>
</dbReference>
<dbReference type="Pfam" id="PF02558">
    <property type="entry name" value="ApbA"/>
    <property type="match status" value="1"/>
</dbReference>
<evidence type="ECO:0000256" key="4">
    <source>
        <dbReference type="ARBA" id="ARBA00019465"/>
    </source>
</evidence>
<dbReference type="PANTHER" id="PTHR43765:SF2">
    <property type="entry name" value="2-DEHYDROPANTOATE 2-REDUCTASE"/>
    <property type="match status" value="1"/>
</dbReference>
<keyword evidence="6 10" id="KW-0521">NADP</keyword>
<evidence type="ECO:0000256" key="5">
    <source>
        <dbReference type="ARBA" id="ARBA00022655"/>
    </source>
</evidence>
<comment type="caution">
    <text evidence="13">The sequence shown here is derived from an EMBL/GenBank/DDBJ whole genome shotgun (WGS) entry which is preliminary data.</text>
</comment>
<dbReference type="InterPro" id="IPR008927">
    <property type="entry name" value="6-PGluconate_DH-like_C_sf"/>
</dbReference>
<evidence type="ECO:0000256" key="2">
    <source>
        <dbReference type="ARBA" id="ARBA00007870"/>
    </source>
</evidence>
<dbReference type="InterPro" id="IPR013328">
    <property type="entry name" value="6PGD_dom2"/>
</dbReference>
<evidence type="ECO:0000256" key="1">
    <source>
        <dbReference type="ARBA" id="ARBA00004994"/>
    </source>
</evidence>
<evidence type="ECO:0000256" key="10">
    <source>
        <dbReference type="RuleBase" id="RU362068"/>
    </source>
</evidence>
<dbReference type="InterPro" id="IPR013332">
    <property type="entry name" value="KPR_N"/>
</dbReference>
<evidence type="ECO:0000256" key="7">
    <source>
        <dbReference type="ARBA" id="ARBA00023002"/>
    </source>
</evidence>
<dbReference type="InterPro" id="IPR050838">
    <property type="entry name" value="Ketopantoate_reductase"/>
</dbReference>
<dbReference type="InterPro" id="IPR013752">
    <property type="entry name" value="KPA_reductase"/>
</dbReference>
<accession>A0ABT7Y1F0</accession>
<dbReference type="RefSeq" id="WP_289961985.1">
    <property type="nucleotide sequence ID" value="NZ_JAUEOZ010000001.1"/>
</dbReference>
<feature type="domain" description="Ketopantoate reductase N-terminal" evidence="11">
    <location>
        <begin position="3"/>
        <end position="140"/>
    </location>
</feature>
<dbReference type="NCBIfam" id="NF005087">
    <property type="entry name" value="PRK06522.1-1"/>
    <property type="match status" value="1"/>
</dbReference>
<dbReference type="Pfam" id="PF08546">
    <property type="entry name" value="ApbA_C"/>
    <property type="match status" value="1"/>
</dbReference>
<evidence type="ECO:0000256" key="9">
    <source>
        <dbReference type="ARBA" id="ARBA00048793"/>
    </source>
</evidence>
<proteinExistence type="inferred from homology"/>
<protein>
    <recommendedName>
        <fullName evidence="4 10">2-dehydropantoate 2-reductase</fullName>
        <ecNumber evidence="3 10">1.1.1.169</ecNumber>
    </recommendedName>
    <alternativeName>
        <fullName evidence="8 10">Ketopantoate reductase</fullName>
    </alternativeName>
</protein>
<reference evidence="13" key="1">
    <citation type="submission" date="2024-05" db="EMBL/GenBank/DDBJ databases">
        <title>Genome Sequences of Four Agar- Degrading Marine Bacteria.</title>
        <authorList>
            <person name="Phillips E.K."/>
            <person name="Shaffer J.C."/>
            <person name="Henson M.W."/>
            <person name="Temperton B."/>
            <person name="Thrash C.J."/>
            <person name="Martin M.O."/>
        </authorList>
    </citation>
    <scope>NUCLEOTIDE SEQUENCE</scope>
    <source>
        <strain evidence="13">EKP203</strain>
    </source>
</reference>
<dbReference type="SUPFAM" id="SSF48179">
    <property type="entry name" value="6-phosphogluconate dehydrogenase C-terminal domain-like"/>
    <property type="match status" value="1"/>
</dbReference>
<dbReference type="InterPro" id="IPR036291">
    <property type="entry name" value="NAD(P)-bd_dom_sf"/>
</dbReference>
<evidence type="ECO:0000256" key="6">
    <source>
        <dbReference type="ARBA" id="ARBA00022857"/>
    </source>
</evidence>
<evidence type="ECO:0000259" key="11">
    <source>
        <dbReference type="Pfam" id="PF02558"/>
    </source>
</evidence>
<keyword evidence="5 10" id="KW-0566">Pantothenate biosynthesis</keyword>
<dbReference type="GO" id="GO:0008677">
    <property type="term" value="F:2-dehydropantoate 2-reductase activity"/>
    <property type="evidence" value="ECO:0007669"/>
    <property type="project" value="UniProtKB-EC"/>
</dbReference>
<dbReference type="EMBL" id="JAUEOZ010000001">
    <property type="protein sequence ID" value="MDN2481873.1"/>
    <property type="molecule type" value="Genomic_DNA"/>
</dbReference>
<comment type="function">
    <text evidence="10">Catalyzes the NADPH-dependent reduction of ketopantoate into pantoic acid.</text>
</comment>
<gene>
    <name evidence="13" type="primary">panE</name>
    <name evidence="13" type="ORF">QWJ08_10755</name>
</gene>
<evidence type="ECO:0000256" key="8">
    <source>
        <dbReference type="ARBA" id="ARBA00032024"/>
    </source>
</evidence>
<keyword evidence="14" id="KW-1185">Reference proteome</keyword>
<dbReference type="Proteomes" id="UP001169719">
    <property type="component" value="Unassembled WGS sequence"/>
</dbReference>
<evidence type="ECO:0000313" key="14">
    <source>
        <dbReference type="Proteomes" id="UP001169719"/>
    </source>
</evidence>
<name>A0ABT7Y1F0_9VIBR</name>
<dbReference type="Gene3D" id="1.10.1040.10">
    <property type="entry name" value="N-(1-d-carboxylethyl)-l-norvaline Dehydrogenase, domain 2"/>
    <property type="match status" value="1"/>
</dbReference>
<evidence type="ECO:0000259" key="12">
    <source>
        <dbReference type="Pfam" id="PF08546"/>
    </source>
</evidence>
<comment type="catalytic activity">
    <reaction evidence="9 10">
        <text>(R)-pantoate + NADP(+) = 2-dehydropantoate + NADPH + H(+)</text>
        <dbReference type="Rhea" id="RHEA:16233"/>
        <dbReference type="ChEBI" id="CHEBI:11561"/>
        <dbReference type="ChEBI" id="CHEBI:15378"/>
        <dbReference type="ChEBI" id="CHEBI:15980"/>
        <dbReference type="ChEBI" id="CHEBI:57783"/>
        <dbReference type="ChEBI" id="CHEBI:58349"/>
        <dbReference type="EC" id="1.1.1.169"/>
    </reaction>
</comment>
<dbReference type="SUPFAM" id="SSF51735">
    <property type="entry name" value="NAD(P)-binding Rossmann-fold domains"/>
    <property type="match status" value="1"/>
</dbReference>
<dbReference type="EC" id="1.1.1.169" evidence="3 10"/>
<sequence length="297" mass="33100">MNITIVGPGAIGCLWAYHLAHHGHQVSLWGRENLSKASIQLDQNSPVSLAYNQVSELQNADLIIVTVKAWQVEEALRPLVSHIHSDSMVMLMHNGMGTASWLQQTLPNNPLLLATTTHGALRVANHAFNHTGVGVTHLGGINTSGKQCSFLAEVLQHSLPDVMWCEAIEQALWNKLAINCAINPLTAKYSVPNGRLADEEYYSQLCNVVKEVHLVMQAEGMCIDLAELQTKVDDVVRLTANNLSSMQQDIAHHRRSEIDFITGYLLSRARAHQLELPYNQALYNDIQRLEQTFEQEK</sequence>
<evidence type="ECO:0000313" key="13">
    <source>
        <dbReference type="EMBL" id="MDN2481873.1"/>
    </source>
</evidence>
<comment type="similarity">
    <text evidence="2 10">Belongs to the ketopantoate reductase family.</text>
</comment>
<organism evidence="13 14">
    <name type="scientific">Vibrio agarivorans</name>
    <dbReference type="NCBI Taxonomy" id="153622"/>
    <lineage>
        <taxon>Bacteria</taxon>
        <taxon>Pseudomonadati</taxon>
        <taxon>Pseudomonadota</taxon>
        <taxon>Gammaproteobacteria</taxon>
        <taxon>Vibrionales</taxon>
        <taxon>Vibrionaceae</taxon>
        <taxon>Vibrio</taxon>
    </lineage>
</organism>
<dbReference type="Gene3D" id="3.40.50.720">
    <property type="entry name" value="NAD(P)-binding Rossmann-like Domain"/>
    <property type="match status" value="1"/>
</dbReference>
<dbReference type="NCBIfam" id="TIGR00745">
    <property type="entry name" value="apbA_panE"/>
    <property type="match status" value="1"/>
</dbReference>